<feature type="non-terminal residue" evidence="1">
    <location>
        <position position="1"/>
    </location>
</feature>
<gene>
    <name evidence="1" type="ORF">RPERSI_LOCUS34274</name>
</gene>
<comment type="caution">
    <text evidence="1">The sequence shown here is derived from an EMBL/GenBank/DDBJ whole genome shotgun (WGS) entry which is preliminary data.</text>
</comment>
<dbReference type="Proteomes" id="UP000789920">
    <property type="component" value="Unassembled WGS sequence"/>
</dbReference>
<keyword evidence="2" id="KW-1185">Reference proteome</keyword>
<dbReference type="EMBL" id="CAJVQC010152428">
    <property type="protein sequence ID" value="CAG8846692.1"/>
    <property type="molecule type" value="Genomic_DNA"/>
</dbReference>
<proteinExistence type="predicted"/>
<evidence type="ECO:0000313" key="1">
    <source>
        <dbReference type="EMBL" id="CAG8846692.1"/>
    </source>
</evidence>
<reference evidence="1" key="1">
    <citation type="submission" date="2021-06" db="EMBL/GenBank/DDBJ databases">
        <authorList>
            <person name="Kallberg Y."/>
            <person name="Tangrot J."/>
            <person name="Rosling A."/>
        </authorList>
    </citation>
    <scope>NUCLEOTIDE SEQUENCE</scope>
    <source>
        <strain evidence="1">MA461A</strain>
    </source>
</reference>
<protein>
    <submittedName>
        <fullName evidence="1">17874_t:CDS:1</fullName>
    </submittedName>
</protein>
<name>A0ACA9SR19_9GLOM</name>
<sequence>YELEQRIRALNFDKNELIHRVEELVNEKDRLETDNNQICATNENLMQLNNALKIVLRDCEDEKIFIKPQI</sequence>
<evidence type="ECO:0000313" key="2">
    <source>
        <dbReference type="Proteomes" id="UP000789920"/>
    </source>
</evidence>
<accession>A0ACA9SR19</accession>
<organism evidence="1 2">
    <name type="scientific">Racocetra persica</name>
    <dbReference type="NCBI Taxonomy" id="160502"/>
    <lineage>
        <taxon>Eukaryota</taxon>
        <taxon>Fungi</taxon>
        <taxon>Fungi incertae sedis</taxon>
        <taxon>Mucoromycota</taxon>
        <taxon>Glomeromycotina</taxon>
        <taxon>Glomeromycetes</taxon>
        <taxon>Diversisporales</taxon>
        <taxon>Gigasporaceae</taxon>
        <taxon>Racocetra</taxon>
    </lineage>
</organism>